<name>A0A4Y7T9Y6_COPMI</name>
<dbReference type="OrthoDB" id="2520628at2759"/>
<dbReference type="EMBL" id="QPFP01000021">
    <property type="protein sequence ID" value="TEB30930.1"/>
    <property type="molecule type" value="Genomic_DNA"/>
</dbReference>
<comment type="caution">
    <text evidence="1">The sequence shown here is derived from an EMBL/GenBank/DDBJ whole genome shotgun (WGS) entry which is preliminary data.</text>
</comment>
<dbReference type="AlphaFoldDB" id="A0A4Y7T9Y6"/>
<sequence>MLEALTDSTSSALTFIVTQVVHPAYFPFLWAPTLHAARGVITSLLLGLPPPMAYSVQPWINYISVHLALTALFDTFPWLLVPKQIDTLLLPVDALLRATSVCGTVSLLHSPSLPPQFKAMDTPFGHALLVLSSGLWGGSVDIWGGALAALIFSASTHDSSFAFTSLAPNALPFPLNLIPPFLLQLFFAPSTQGFSPSARYYPLASSPLPPLKGKAVATIAFGIMFGVRVLYTHWLTPGPAKQVVGAKGRPGNVAKGSRLVNGSGKAK</sequence>
<evidence type="ECO:0000313" key="2">
    <source>
        <dbReference type="Proteomes" id="UP000298030"/>
    </source>
</evidence>
<evidence type="ECO:0000313" key="1">
    <source>
        <dbReference type="EMBL" id="TEB30930.1"/>
    </source>
</evidence>
<protein>
    <submittedName>
        <fullName evidence="1">Uncharacterized protein</fullName>
    </submittedName>
</protein>
<reference evidence="1 2" key="1">
    <citation type="journal article" date="2019" name="Nat. Ecol. Evol.">
        <title>Megaphylogeny resolves global patterns of mushroom evolution.</title>
        <authorList>
            <person name="Varga T."/>
            <person name="Krizsan K."/>
            <person name="Foldi C."/>
            <person name="Dima B."/>
            <person name="Sanchez-Garcia M."/>
            <person name="Sanchez-Ramirez S."/>
            <person name="Szollosi G.J."/>
            <person name="Szarkandi J.G."/>
            <person name="Papp V."/>
            <person name="Albert L."/>
            <person name="Andreopoulos W."/>
            <person name="Angelini C."/>
            <person name="Antonin V."/>
            <person name="Barry K.W."/>
            <person name="Bougher N.L."/>
            <person name="Buchanan P."/>
            <person name="Buyck B."/>
            <person name="Bense V."/>
            <person name="Catcheside P."/>
            <person name="Chovatia M."/>
            <person name="Cooper J."/>
            <person name="Damon W."/>
            <person name="Desjardin D."/>
            <person name="Finy P."/>
            <person name="Geml J."/>
            <person name="Haridas S."/>
            <person name="Hughes K."/>
            <person name="Justo A."/>
            <person name="Karasinski D."/>
            <person name="Kautmanova I."/>
            <person name="Kiss B."/>
            <person name="Kocsube S."/>
            <person name="Kotiranta H."/>
            <person name="LaButti K.M."/>
            <person name="Lechner B.E."/>
            <person name="Liimatainen K."/>
            <person name="Lipzen A."/>
            <person name="Lukacs Z."/>
            <person name="Mihaltcheva S."/>
            <person name="Morgado L.N."/>
            <person name="Niskanen T."/>
            <person name="Noordeloos M.E."/>
            <person name="Ohm R.A."/>
            <person name="Ortiz-Santana B."/>
            <person name="Ovrebo C."/>
            <person name="Racz N."/>
            <person name="Riley R."/>
            <person name="Savchenko A."/>
            <person name="Shiryaev A."/>
            <person name="Soop K."/>
            <person name="Spirin V."/>
            <person name="Szebenyi C."/>
            <person name="Tomsovsky M."/>
            <person name="Tulloss R.E."/>
            <person name="Uehling J."/>
            <person name="Grigoriev I.V."/>
            <person name="Vagvolgyi C."/>
            <person name="Papp T."/>
            <person name="Martin F.M."/>
            <person name="Miettinen O."/>
            <person name="Hibbett D.S."/>
            <person name="Nagy L.G."/>
        </authorList>
    </citation>
    <scope>NUCLEOTIDE SEQUENCE [LARGE SCALE GENOMIC DNA]</scope>
    <source>
        <strain evidence="1 2">FP101781</strain>
    </source>
</reference>
<organism evidence="1 2">
    <name type="scientific">Coprinellus micaceus</name>
    <name type="common">Glistening ink-cap mushroom</name>
    <name type="synonym">Coprinus micaceus</name>
    <dbReference type="NCBI Taxonomy" id="71717"/>
    <lineage>
        <taxon>Eukaryota</taxon>
        <taxon>Fungi</taxon>
        <taxon>Dikarya</taxon>
        <taxon>Basidiomycota</taxon>
        <taxon>Agaricomycotina</taxon>
        <taxon>Agaricomycetes</taxon>
        <taxon>Agaricomycetidae</taxon>
        <taxon>Agaricales</taxon>
        <taxon>Agaricineae</taxon>
        <taxon>Psathyrellaceae</taxon>
        <taxon>Coprinellus</taxon>
    </lineage>
</organism>
<keyword evidence="2" id="KW-1185">Reference proteome</keyword>
<proteinExistence type="predicted"/>
<dbReference type="Proteomes" id="UP000298030">
    <property type="component" value="Unassembled WGS sequence"/>
</dbReference>
<gene>
    <name evidence="1" type="ORF">FA13DRAFT_1792055</name>
</gene>
<accession>A0A4Y7T9Y6</accession>